<keyword evidence="2" id="KW-0540">Nuclease</keyword>
<dbReference type="PANTHER" id="PTHR43250:SF2">
    <property type="entry name" value="EXODEOXYRIBONUCLEASE III"/>
    <property type="match status" value="1"/>
</dbReference>
<gene>
    <name evidence="2" type="ORF">GCM10022226_31480</name>
</gene>
<protein>
    <submittedName>
        <fullName evidence="2">Endonuclease/exonuclease/phosphatase family protein</fullName>
    </submittedName>
</protein>
<proteinExistence type="predicted"/>
<reference evidence="3" key="1">
    <citation type="journal article" date="2019" name="Int. J. Syst. Evol. Microbiol.">
        <title>The Global Catalogue of Microorganisms (GCM) 10K type strain sequencing project: providing services to taxonomists for standard genome sequencing and annotation.</title>
        <authorList>
            <consortium name="The Broad Institute Genomics Platform"/>
            <consortium name="The Broad Institute Genome Sequencing Center for Infectious Disease"/>
            <person name="Wu L."/>
            <person name="Ma J."/>
        </authorList>
    </citation>
    <scope>NUCLEOTIDE SEQUENCE [LARGE SCALE GENOMIC DNA]</scope>
    <source>
        <strain evidence="3">JCM 16908</strain>
    </source>
</reference>
<dbReference type="InterPro" id="IPR036691">
    <property type="entry name" value="Endo/exonu/phosph_ase_sf"/>
</dbReference>
<dbReference type="GO" id="GO:0004519">
    <property type="term" value="F:endonuclease activity"/>
    <property type="evidence" value="ECO:0007669"/>
    <property type="project" value="UniProtKB-KW"/>
</dbReference>
<comment type="caution">
    <text evidence="2">The sequence shown here is derived from an EMBL/GenBank/DDBJ whole genome shotgun (WGS) entry which is preliminary data.</text>
</comment>
<organism evidence="2 3">
    <name type="scientific">Sphaerisporangium flaviroseum</name>
    <dbReference type="NCBI Taxonomy" id="509199"/>
    <lineage>
        <taxon>Bacteria</taxon>
        <taxon>Bacillati</taxon>
        <taxon>Actinomycetota</taxon>
        <taxon>Actinomycetes</taxon>
        <taxon>Streptosporangiales</taxon>
        <taxon>Streptosporangiaceae</taxon>
        <taxon>Sphaerisporangium</taxon>
    </lineage>
</organism>
<keyword evidence="2" id="KW-0378">Hydrolase</keyword>
<dbReference type="Gene3D" id="3.60.10.10">
    <property type="entry name" value="Endonuclease/exonuclease/phosphatase"/>
    <property type="match status" value="1"/>
</dbReference>
<evidence type="ECO:0000313" key="2">
    <source>
        <dbReference type="EMBL" id="GAA3808909.1"/>
    </source>
</evidence>
<evidence type="ECO:0000313" key="3">
    <source>
        <dbReference type="Proteomes" id="UP001500888"/>
    </source>
</evidence>
<dbReference type="Pfam" id="PF03372">
    <property type="entry name" value="Exo_endo_phos"/>
    <property type="match status" value="1"/>
</dbReference>
<keyword evidence="2" id="KW-0255">Endonuclease</keyword>
<dbReference type="InterPro" id="IPR037493">
    <property type="entry name" value="ExoIII-like"/>
</dbReference>
<dbReference type="RefSeq" id="WP_344939588.1">
    <property type="nucleotide sequence ID" value="NZ_BAAAZR010000007.1"/>
</dbReference>
<dbReference type="EMBL" id="BAAAZR010000007">
    <property type="protein sequence ID" value="GAA3808909.1"/>
    <property type="molecule type" value="Genomic_DNA"/>
</dbReference>
<keyword evidence="3" id="KW-1185">Reference proteome</keyword>
<sequence>MGIRALTVNIGNPSVARARRQLVWLARQDVDVLVLTETKASAGCELLREAFTRAGYHVTGAVPVGGGYGAMILSRLPVEVDTLTDAITYLPERVASIIVSTPAGPLRIAGVYVPSRDASPGKIERKQRFLDTFVVAAGKAAAEMPLVLLGDLNILEPDHRPRYGFFRPFEYDAYRGLVDGGLVDAFRHLHPSVDEYSWVGKTGDGYRYDHALVCTALARHVTSCVYVHACRTGPEAFTDHSGMALQLAHPAPGRLAVSDPMAQSQSGPDTLF</sequence>
<evidence type="ECO:0000259" key="1">
    <source>
        <dbReference type="Pfam" id="PF03372"/>
    </source>
</evidence>
<name>A0ABP7I3E0_9ACTN</name>
<feature type="domain" description="Endonuclease/exonuclease/phosphatase" evidence="1">
    <location>
        <begin position="7"/>
        <end position="240"/>
    </location>
</feature>
<dbReference type="InterPro" id="IPR005135">
    <property type="entry name" value="Endo/exonuclease/phosphatase"/>
</dbReference>
<dbReference type="SUPFAM" id="SSF56219">
    <property type="entry name" value="DNase I-like"/>
    <property type="match status" value="1"/>
</dbReference>
<dbReference type="Proteomes" id="UP001500888">
    <property type="component" value="Unassembled WGS sequence"/>
</dbReference>
<accession>A0ABP7I3E0</accession>
<dbReference type="PANTHER" id="PTHR43250">
    <property type="entry name" value="EXODEOXYRIBONUCLEASE III"/>
    <property type="match status" value="1"/>
</dbReference>